<protein>
    <submittedName>
        <fullName evidence="1">Uncharacterized protein</fullName>
    </submittedName>
</protein>
<sequence>MVRCSLFGWYINLVCLKYMIHIAEVEIGVLDGYPAPLIESKLQTALLNDESELPRFYCRACPTGCLNCKSNKLCRVQLDYNLLRAVPLAFQTFCITICLLFGIAMFKLRRARVSYLNDYLSFSIYLFSLF</sequence>
<reference evidence="1 2" key="1">
    <citation type="submission" date="2018-11" db="EMBL/GenBank/DDBJ databases">
        <authorList>
            <consortium name="Pathogen Informatics"/>
        </authorList>
    </citation>
    <scope>NUCLEOTIDE SEQUENCE [LARGE SCALE GENOMIC DNA]</scope>
    <source>
        <strain evidence="1 2">Zambia</strain>
    </source>
</reference>
<dbReference type="STRING" id="48269.A0A183N7Y3"/>
<gene>
    <name evidence="1" type="ORF">SMRZ_LOCUS24408</name>
</gene>
<proteinExistence type="predicted"/>
<accession>A0A183N7Y3</accession>
<dbReference type="Proteomes" id="UP000277204">
    <property type="component" value="Unassembled WGS sequence"/>
</dbReference>
<name>A0A183N7Y3_9TREM</name>
<evidence type="ECO:0000313" key="1">
    <source>
        <dbReference type="EMBL" id="VDP51153.1"/>
    </source>
</evidence>
<organism evidence="1 2">
    <name type="scientific">Schistosoma margrebowiei</name>
    <dbReference type="NCBI Taxonomy" id="48269"/>
    <lineage>
        <taxon>Eukaryota</taxon>
        <taxon>Metazoa</taxon>
        <taxon>Spiralia</taxon>
        <taxon>Lophotrochozoa</taxon>
        <taxon>Platyhelminthes</taxon>
        <taxon>Trematoda</taxon>
        <taxon>Digenea</taxon>
        <taxon>Strigeidida</taxon>
        <taxon>Schistosomatoidea</taxon>
        <taxon>Schistosomatidae</taxon>
        <taxon>Schistosoma</taxon>
    </lineage>
</organism>
<keyword evidence="2" id="KW-1185">Reference proteome</keyword>
<dbReference type="EMBL" id="UZAI01020370">
    <property type="protein sequence ID" value="VDP51153.1"/>
    <property type="molecule type" value="Genomic_DNA"/>
</dbReference>
<dbReference type="AlphaFoldDB" id="A0A183N7Y3"/>
<evidence type="ECO:0000313" key="2">
    <source>
        <dbReference type="Proteomes" id="UP000277204"/>
    </source>
</evidence>